<keyword evidence="1" id="KW-0812">Transmembrane</keyword>
<reference evidence="2 3" key="1">
    <citation type="submission" date="2014-11" db="EMBL/GenBank/DDBJ databases">
        <authorList>
            <person name="Urmite Genomes Urmite Genomes"/>
        </authorList>
    </citation>
    <scope>NUCLEOTIDE SEQUENCE [LARGE SCALE GENOMIC DNA]</scope>
    <source>
        <strain evidence="2 3">Oc5</strain>
    </source>
</reference>
<accession>A0A0A1MNR1</accession>
<evidence type="ECO:0000313" key="3">
    <source>
        <dbReference type="Proteomes" id="UP000040453"/>
    </source>
</evidence>
<organism evidence="2 3">
    <name type="scientific">Oceanobacillus oncorhynchi</name>
    <dbReference type="NCBI Taxonomy" id="545501"/>
    <lineage>
        <taxon>Bacteria</taxon>
        <taxon>Bacillati</taxon>
        <taxon>Bacillota</taxon>
        <taxon>Bacilli</taxon>
        <taxon>Bacillales</taxon>
        <taxon>Bacillaceae</taxon>
        <taxon>Oceanobacillus</taxon>
    </lineage>
</organism>
<evidence type="ECO:0000256" key="1">
    <source>
        <dbReference type="SAM" id="Phobius"/>
    </source>
</evidence>
<name>A0A0A1MNR1_9BACI</name>
<evidence type="ECO:0000313" key="2">
    <source>
        <dbReference type="EMBL" id="CEI80716.1"/>
    </source>
</evidence>
<keyword evidence="1" id="KW-1133">Transmembrane helix</keyword>
<sequence>MMKYCSNCGEKLVNGKCPNCKPKKGKITPKIVVSIIAVIILSLGGFYYYKGNTEERVIESYPSLFADSHEEFPADNIRT</sequence>
<proteinExistence type="predicted"/>
<dbReference type="Proteomes" id="UP000040453">
    <property type="component" value="Unassembled WGS sequence"/>
</dbReference>
<keyword evidence="3" id="KW-1185">Reference proteome</keyword>
<protein>
    <submittedName>
        <fullName evidence="2">Uncharacterized protein</fullName>
    </submittedName>
</protein>
<dbReference type="AlphaFoldDB" id="A0A0A1MNR1"/>
<keyword evidence="1" id="KW-0472">Membrane</keyword>
<dbReference type="EMBL" id="CDGG01000001">
    <property type="protein sequence ID" value="CEI80716.1"/>
    <property type="molecule type" value="Genomic_DNA"/>
</dbReference>
<feature type="transmembrane region" description="Helical" evidence="1">
    <location>
        <begin position="31"/>
        <end position="49"/>
    </location>
</feature>
<gene>
    <name evidence="2" type="ORF">BN997_00525</name>
</gene>